<keyword evidence="8" id="KW-0744">Spermatogenesis</keyword>
<comment type="subunit">
    <text evidence="12">Component of the axonemal radial spoke complex 1 (RS1), at least composed of spoke head proteins RSPH1, RSPH3, RSPH9 and the cilia-specific component RSPH4A or sperm-specific component RSPH6A, spoke stalk proteins RSPH14, DNAJB13, DYDC1, ROPN1L and NME5, and the anchor protein IQUB. Interacts with IQUB.</text>
</comment>
<evidence type="ECO:0000256" key="3">
    <source>
        <dbReference type="ARBA" id="ARBA00022473"/>
    </source>
</evidence>
<dbReference type="PROSITE" id="PS51374">
    <property type="entry name" value="NDPK_LIKE"/>
    <property type="match status" value="1"/>
</dbReference>
<comment type="subcellular location">
    <subcellularLocation>
        <location evidence="1">Cytoplasm</location>
        <location evidence="1">Cytoskeleton</location>
        <location evidence="1">Flagellum axoneme</location>
    </subcellularLocation>
</comment>
<evidence type="ECO:0000256" key="15">
    <source>
        <dbReference type="PROSITE-ProRule" id="PRU00706"/>
    </source>
</evidence>
<dbReference type="GeneTree" id="ENSGT00940000159595"/>
<dbReference type="FunFam" id="3.30.70.141:FF:000008">
    <property type="entry name" value="nucleoside diphosphate kinase homolog 5"/>
    <property type="match status" value="1"/>
</dbReference>
<evidence type="ECO:0000256" key="4">
    <source>
        <dbReference type="ARBA" id="ARBA00022490"/>
    </source>
</evidence>
<keyword evidence="11" id="KW-0966">Cell projection</keyword>
<dbReference type="Bgee" id="ENSXETG00000003825">
    <property type="expression patterns" value="Expressed in testis and 10 other cell types or tissues"/>
</dbReference>
<evidence type="ECO:0000256" key="12">
    <source>
        <dbReference type="ARBA" id="ARBA00064558"/>
    </source>
</evidence>
<evidence type="ECO:0000256" key="2">
    <source>
        <dbReference type="ARBA" id="ARBA00008142"/>
    </source>
</evidence>
<dbReference type="GO" id="GO:0006228">
    <property type="term" value="P:UTP biosynthetic process"/>
    <property type="evidence" value="ECO:0007669"/>
    <property type="project" value="InterPro"/>
</dbReference>
<evidence type="ECO:0000256" key="16">
    <source>
        <dbReference type="RuleBase" id="RU004011"/>
    </source>
</evidence>
<dbReference type="Gene3D" id="1.20.890.10">
    <property type="entry name" value="cAMP-dependent protein kinase regulatory subunit, dimerization-anchoring domain"/>
    <property type="match status" value="1"/>
</dbReference>
<evidence type="ECO:0000256" key="5">
    <source>
        <dbReference type="ARBA" id="ARBA00022782"/>
    </source>
</evidence>
<dbReference type="GO" id="GO:0006241">
    <property type="term" value="P:CTP biosynthetic process"/>
    <property type="evidence" value="ECO:0007669"/>
    <property type="project" value="InterPro"/>
</dbReference>
<dbReference type="InParanoid" id="F7A8Q9"/>
<evidence type="ECO:0000313" key="18">
    <source>
        <dbReference type="Ensembl" id="ENSXETP00000008322"/>
    </source>
</evidence>
<dbReference type="eggNOG" id="KOG0888">
    <property type="taxonomic scope" value="Eukaryota"/>
</dbReference>
<dbReference type="InterPro" id="IPR012410">
    <property type="entry name" value="NDK_H5"/>
</dbReference>
<keyword evidence="4" id="KW-0963">Cytoplasm</keyword>
<dbReference type="PANTHER" id="PTHR46161:SF1">
    <property type="entry name" value="NUCLEOSIDE DIPHOSPHATE KINASE HOMOLOG 5"/>
    <property type="match status" value="1"/>
</dbReference>
<dbReference type="PIRSF" id="PIRSF036504">
    <property type="entry name" value="NDK_H5"/>
    <property type="match status" value="1"/>
</dbReference>
<dbReference type="ExpressionAtlas" id="F7A8Q9">
    <property type="expression patterns" value="baseline"/>
</dbReference>
<dbReference type="InterPro" id="IPR036850">
    <property type="entry name" value="NDK-like_dom_sf"/>
</dbReference>
<keyword evidence="9" id="KW-0969">Cilium</keyword>
<dbReference type="Ensembl" id="ENSXETT00000008322">
    <property type="protein sequence ID" value="ENSXETP00000008322"/>
    <property type="gene ID" value="ENSXETG00000003825"/>
</dbReference>
<dbReference type="PRINTS" id="PR01243">
    <property type="entry name" value="NUCDPKINASE"/>
</dbReference>
<keyword evidence="3" id="KW-0217">Developmental protein</keyword>
<dbReference type="Gene3D" id="3.30.70.141">
    <property type="entry name" value="Nucleoside diphosphate kinase-like domain"/>
    <property type="match status" value="1"/>
</dbReference>
<dbReference type="SUPFAM" id="SSF54919">
    <property type="entry name" value="Nucleoside diphosphate kinase, NDK"/>
    <property type="match status" value="1"/>
</dbReference>
<dbReference type="GO" id="GO:0016787">
    <property type="term" value="F:hydrolase activity"/>
    <property type="evidence" value="ECO:0007669"/>
    <property type="project" value="UniProtKB-KW"/>
</dbReference>
<evidence type="ECO:0000256" key="1">
    <source>
        <dbReference type="ARBA" id="ARBA00004611"/>
    </source>
</evidence>
<keyword evidence="5" id="KW-0221">Differentiation</keyword>
<evidence type="ECO:0000256" key="14">
    <source>
        <dbReference type="ARBA" id="ARBA00080200"/>
    </source>
</evidence>
<proteinExistence type="inferred from homology"/>
<dbReference type="AlphaFoldDB" id="F7A8Q9"/>
<name>F7A8Q9_XENTR</name>
<accession>F7A8Q9</accession>
<dbReference type="FunCoup" id="F7A8Q9">
    <property type="interactions" value="21"/>
</dbReference>
<dbReference type="Pfam" id="PF00334">
    <property type="entry name" value="NDK"/>
    <property type="match status" value="1"/>
</dbReference>
<keyword evidence="6" id="KW-0378">Hydrolase</keyword>
<evidence type="ECO:0000256" key="7">
    <source>
        <dbReference type="ARBA" id="ARBA00022846"/>
    </source>
</evidence>
<evidence type="ECO:0000259" key="17">
    <source>
        <dbReference type="SMART" id="SM00562"/>
    </source>
</evidence>
<evidence type="ECO:0000256" key="10">
    <source>
        <dbReference type="ARBA" id="ARBA00023212"/>
    </source>
</evidence>
<reference evidence="18" key="2">
    <citation type="submission" date="2011-06" db="UniProtKB">
        <authorList>
            <consortium name="Ensembl"/>
        </authorList>
    </citation>
    <scope>IDENTIFICATION</scope>
</reference>
<keyword evidence="7" id="KW-0282">Flagellum</keyword>
<dbReference type="PaxDb" id="8364-ENSXETP00000010179"/>
<dbReference type="SMART" id="SM00562">
    <property type="entry name" value="NDK"/>
    <property type="match status" value="1"/>
</dbReference>
<dbReference type="PANTHER" id="PTHR46161">
    <property type="entry name" value="NUCLEOSIDE DIPHOSPHATE KINASE"/>
    <property type="match status" value="1"/>
</dbReference>
<dbReference type="InterPro" id="IPR034907">
    <property type="entry name" value="NDK-like_dom"/>
</dbReference>
<keyword evidence="10" id="KW-0206">Cytoskeleton</keyword>
<evidence type="ECO:0000256" key="9">
    <source>
        <dbReference type="ARBA" id="ARBA00023069"/>
    </source>
</evidence>
<organism evidence="18">
    <name type="scientific">Xenopus tropicalis</name>
    <name type="common">Western clawed frog</name>
    <name type="synonym">Silurana tropicalis</name>
    <dbReference type="NCBI Taxonomy" id="8364"/>
    <lineage>
        <taxon>Eukaryota</taxon>
        <taxon>Metazoa</taxon>
        <taxon>Chordata</taxon>
        <taxon>Craniata</taxon>
        <taxon>Vertebrata</taxon>
        <taxon>Euteleostomi</taxon>
        <taxon>Amphibia</taxon>
        <taxon>Batrachia</taxon>
        <taxon>Anura</taxon>
        <taxon>Pipoidea</taxon>
        <taxon>Pipidae</taxon>
        <taxon>Xenopodinae</taxon>
        <taxon>Xenopus</taxon>
        <taxon>Silurana</taxon>
    </lineage>
</organism>
<dbReference type="CDD" id="cd04418">
    <property type="entry name" value="NDPk5"/>
    <property type="match status" value="1"/>
</dbReference>
<comment type="caution">
    <text evidence="15">Lacks conserved residue(s) required for the propagation of feature annotation.</text>
</comment>
<dbReference type="GO" id="GO:0007286">
    <property type="term" value="P:spermatid development"/>
    <property type="evidence" value="ECO:0007669"/>
    <property type="project" value="UniProtKB-ARBA"/>
</dbReference>
<reference evidence="18" key="1">
    <citation type="journal article" date="2010" name="Science">
        <title>The genome of the Western clawed frog Xenopus tropicalis.</title>
        <authorList>
            <person name="Hellsten U."/>
            <person name="Harland R.M."/>
            <person name="Gilchrist M.J."/>
            <person name="Hendrix D."/>
            <person name="Jurka J."/>
            <person name="Kapitonov V."/>
            <person name="Ovcharenko I."/>
            <person name="Putnam N.H."/>
            <person name="Shu S."/>
            <person name="Taher L."/>
            <person name="Blitz I.L."/>
            <person name="Blumberg B."/>
            <person name="Dichmann D.S."/>
            <person name="Dubchak I."/>
            <person name="Amaya E."/>
            <person name="Detter J.C."/>
            <person name="Fletcher R."/>
            <person name="Gerhard D.S."/>
            <person name="Goodstein D."/>
            <person name="Graves T."/>
            <person name="Grigoriev I.V."/>
            <person name="Grimwood J."/>
            <person name="Kawashima T."/>
            <person name="Lindquist E."/>
            <person name="Lucas S.M."/>
            <person name="Mead P.E."/>
            <person name="Mitros T."/>
            <person name="Ogino H."/>
            <person name="Ohta Y."/>
            <person name="Poliakov A.V."/>
            <person name="Pollet N."/>
            <person name="Robert J."/>
            <person name="Salamov A."/>
            <person name="Sater A.K."/>
            <person name="Schmutz J."/>
            <person name="Terry A."/>
            <person name="Vize P.D."/>
            <person name="Warren W.C."/>
            <person name="Wells D."/>
            <person name="Wills A."/>
            <person name="Wilson R.K."/>
            <person name="Zimmerman L.B."/>
            <person name="Zorn A.M."/>
            <person name="Grainger R."/>
            <person name="Grammer T."/>
            <person name="Khokha M.K."/>
            <person name="Richardson P.M."/>
            <person name="Rokhsar D.S."/>
        </authorList>
    </citation>
    <scope>NUCLEOTIDE SEQUENCE [LARGE SCALE GENOMIC DNA]</scope>
    <source>
        <strain evidence="18">Nigerian</strain>
    </source>
</reference>
<dbReference type="InterPro" id="IPR007858">
    <property type="entry name" value="Dpy-30_motif"/>
</dbReference>
<dbReference type="HOGENOM" id="CLU_060216_2_0_1"/>
<dbReference type="Xenbase" id="XB-GENE-951087">
    <property type="gene designation" value="nme5"/>
</dbReference>
<dbReference type="InterPro" id="IPR001564">
    <property type="entry name" value="Nucleoside_diP_kinase"/>
</dbReference>
<protein>
    <recommendedName>
        <fullName evidence="13">Nucleoside diphosphate kinase homolog 5</fullName>
    </recommendedName>
    <alternativeName>
        <fullName evidence="14">3'-5' exonuclease NME5</fullName>
    </alternativeName>
</protein>
<dbReference type="FunFam" id="1.20.890.10:FF:000008">
    <property type="entry name" value="Nucleoside diphosphate kinase homolog 5"/>
    <property type="match status" value="1"/>
</dbReference>
<evidence type="ECO:0000256" key="8">
    <source>
        <dbReference type="ARBA" id="ARBA00022871"/>
    </source>
</evidence>
<gene>
    <name evidence="18" type="primary">nme5</name>
</gene>
<dbReference type="GO" id="GO:0006183">
    <property type="term" value="P:GTP biosynthetic process"/>
    <property type="evidence" value="ECO:0007669"/>
    <property type="project" value="InterPro"/>
</dbReference>
<sequence length="222" mass="25227">MTLEQNQAMGQSMKAPKIYVERTLAIIKPDVLHKAEEIEDIILRCGFHIVQKRKVHLSPEQCSDFYSDQYGKMFFPSLTAYMSSGPIIAMTLARYNAISYWKELIGPTNSLKAKETHPESLRAIYGTDDLRNALHGSYCFTSAEREIRFMFPEALIEPVPIGQAANTYLNLFVNSTLIAGLTELCKQKPTDPYIWLADWLLKHNPNKPAVEDCYFVEEPTAS</sequence>
<evidence type="ECO:0000256" key="13">
    <source>
        <dbReference type="ARBA" id="ARBA00072632"/>
    </source>
</evidence>
<dbReference type="GO" id="GO:0004550">
    <property type="term" value="F:nucleoside diphosphate kinase activity"/>
    <property type="evidence" value="ECO:0007669"/>
    <property type="project" value="InterPro"/>
</dbReference>
<dbReference type="Pfam" id="PF05186">
    <property type="entry name" value="Dpy-30"/>
    <property type="match status" value="1"/>
</dbReference>
<evidence type="ECO:0000256" key="6">
    <source>
        <dbReference type="ARBA" id="ARBA00022801"/>
    </source>
</evidence>
<dbReference type="CDD" id="cd22970">
    <property type="entry name" value="DD_NDKH5-like"/>
    <property type="match status" value="1"/>
</dbReference>
<evidence type="ECO:0000256" key="11">
    <source>
        <dbReference type="ARBA" id="ARBA00023273"/>
    </source>
</evidence>
<comment type="similarity">
    <text evidence="2 15 16">Belongs to the NDK family.</text>
</comment>
<feature type="domain" description="Nucleoside diphosphate kinase-like" evidence="17">
    <location>
        <begin position="20"/>
        <end position="158"/>
    </location>
</feature>